<protein>
    <submittedName>
        <fullName evidence="11">Galacturonokinase</fullName>
    </submittedName>
</protein>
<evidence type="ECO:0000256" key="3">
    <source>
        <dbReference type="ARBA" id="ARBA00022741"/>
    </source>
</evidence>
<dbReference type="PRINTS" id="PR00959">
    <property type="entry name" value="MEVGALKINASE"/>
</dbReference>
<evidence type="ECO:0000256" key="6">
    <source>
        <dbReference type="ARBA" id="ARBA00022842"/>
    </source>
</evidence>
<reference evidence="11" key="1">
    <citation type="journal article" date="2023" name="Science">
        <title>Elucidation of the pathway for biosynthesis of saponin adjuvants from the soapbark tree.</title>
        <authorList>
            <person name="Reed J."/>
            <person name="Orme A."/>
            <person name="El-Demerdash A."/>
            <person name="Owen C."/>
            <person name="Martin L.B.B."/>
            <person name="Misra R.C."/>
            <person name="Kikuchi S."/>
            <person name="Rejzek M."/>
            <person name="Martin A.C."/>
            <person name="Harkess A."/>
            <person name="Leebens-Mack J."/>
            <person name="Louveau T."/>
            <person name="Stephenson M.J."/>
            <person name="Osbourn A."/>
        </authorList>
    </citation>
    <scope>NUCLEOTIDE SEQUENCE</scope>
    <source>
        <strain evidence="11">S10</strain>
    </source>
</reference>
<feature type="domain" description="GHMP kinase C-terminal" evidence="10">
    <location>
        <begin position="331"/>
        <end position="408"/>
    </location>
</feature>
<keyword evidence="2" id="KW-0479">Metal-binding</keyword>
<dbReference type="InterPro" id="IPR013750">
    <property type="entry name" value="GHMP_kinase_C_dom"/>
</dbReference>
<evidence type="ECO:0000259" key="9">
    <source>
        <dbReference type="Pfam" id="PF00288"/>
    </source>
</evidence>
<accession>A0AAD7VFF4</accession>
<dbReference type="GO" id="GO:0046872">
    <property type="term" value="F:metal ion binding"/>
    <property type="evidence" value="ECO:0007669"/>
    <property type="project" value="UniProtKB-KW"/>
</dbReference>
<feature type="region of interest" description="Disordered" evidence="8">
    <location>
        <begin position="94"/>
        <end position="114"/>
    </location>
</feature>
<dbReference type="InterPro" id="IPR006206">
    <property type="entry name" value="Mevalonate/galactokinase"/>
</dbReference>
<evidence type="ECO:0000256" key="1">
    <source>
        <dbReference type="ARBA" id="ARBA00022679"/>
    </source>
</evidence>
<dbReference type="GO" id="GO:0047912">
    <property type="term" value="F:galacturonokinase activity"/>
    <property type="evidence" value="ECO:0007669"/>
    <property type="project" value="TreeGrafter"/>
</dbReference>
<dbReference type="Gene3D" id="3.30.70.890">
    <property type="entry name" value="GHMP kinase, C-terminal domain"/>
    <property type="match status" value="1"/>
</dbReference>
<sequence length="437" mass="47513">MGGLSWPSDEELNGIRKIVSDIGGKGTEEVRVVVSPYRICPLGAHIDHQGGTVSAMTINKGILLGFIPSGDTQVVLRSGQFKGEVRFRVDGIQKSSQSSKMHSGILPKDSSGPQEECDWGRYSRGAVFALQNRGNYLSQGIIGYISGSNGLDSSGLSSSAAVGIAYLLAFESANNLVISPTENIEYDRLIENEYLGLRNGILDQSAILLSSYGCLMCMNCKTKEHKLIHPPKLQKNHKNERHKAFRILLALSGLKHALVNNPGYNRRVAECQEAAKVLLEASGNGEVEPFLCNVKPEAYEAHKCKLETNLAKRAEHYFSENTRVMKGLEAWALGKIEEFGRLITASGLSSIQNYECGCEPLIQLYEILVRAPGVFGARFSGAGFRGCCVALVDAELAVEAASFVRTEYLKVQPLLASQINQDSTVLICDSSVCAHIL</sequence>
<dbReference type="FunFam" id="3.30.70.890:FF:000001">
    <property type="entry name" value="Galactokinase"/>
    <property type="match status" value="1"/>
</dbReference>
<dbReference type="GO" id="GO:0005829">
    <property type="term" value="C:cytosol"/>
    <property type="evidence" value="ECO:0007669"/>
    <property type="project" value="TreeGrafter"/>
</dbReference>
<keyword evidence="3" id="KW-0547">Nucleotide-binding</keyword>
<dbReference type="SUPFAM" id="SSF54211">
    <property type="entry name" value="Ribosomal protein S5 domain 2-like"/>
    <property type="match status" value="1"/>
</dbReference>
<dbReference type="GO" id="GO:0005524">
    <property type="term" value="F:ATP binding"/>
    <property type="evidence" value="ECO:0007669"/>
    <property type="project" value="UniProtKB-KW"/>
</dbReference>
<dbReference type="Gene3D" id="3.30.230.10">
    <property type="match status" value="1"/>
</dbReference>
<dbReference type="SUPFAM" id="SSF55060">
    <property type="entry name" value="GHMP Kinase, C-terminal domain"/>
    <property type="match status" value="1"/>
</dbReference>
<keyword evidence="5" id="KW-0067">ATP-binding</keyword>
<dbReference type="GO" id="GO:0006012">
    <property type="term" value="P:galactose metabolic process"/>
    <property type="evidence" value="ECO:0007669"/>
    <property type="project" value="TreeGrafter"/>
</dbReference>
<evidence type="ECO:0000256" key="2">
    <source>
        <dbReference type="ARBA" id="ARBA00022723"/>
    </source>
</evidence>
<evidence type="ECO:0000256" key="5">
    <source>
        <dbReference type="ARBA" id="ARBA00022840"/>
    </source>
</evidence>
<evidence type="ECO:0000256" key="8">
    <source>
        <dbReference type="SAM" id="MobiDB-lite"/>
    </source>
</evidence>
<evidence type="ECO:0000259" key="10">
    <source>
        <dbReference type="Pfam" id="PF08544"/>
    </source>
</evidence>
<dbReference type="InterPro" id="IPR036554">
    <property type="entry name" value="GHMP_kinase_C_sf"/>
</dbReference>
<name>A0AAD7VFF4_QUISA</name>
<dbReference type="AlphaFoldDB" id="A0AAD7VFF4"/>
<evidence type="ECO:0000256" key="4">
    <source>
        <dbReference type="ARBA" id="ARBA00022777"/>
    </source>
</evidence>
<evidence type="ECO:0000313" key="12">
    <source>
        <dbReference type="Proteomes" id="UP001163823"/>
    </source>
</evidence>
<dbReference type="InterPro" id="IPR006204">
    <property type="entry name" value="GHMP_kinase_N_dom"/>
</dbReference>
<evidence type="ECO:0000313" key="11">
    <source>
        <dbReference type="EMBL" id="KAJ7973703.1"/>
    </source>
</evidence>
<dbReference type="KEGG" id="qsa:O6P43_003894"/>
<dbReference type="EMBL" id="JARAOO010000003">
    <property type="protein sequence ID" value="KAJ7973703.1"/>
    <property type="molecule type" value="Genomic_DNA"/>
</dbReference>
<keyword evidence="7" id="KW-0119">Carbohydrate metabolism</keyword>
<feature type="domain" description="GHMP kinase N-terminal" evidence="9">
    <location>
        <begin position="152"/>
        <end position="209"/>
    </location>
</feature>
<comment type="caution">
    <text evidence="11">The sequence shown here is derived from an EMBL/GenBank/DDBJ whole genome shotgun (WGS) entry which is preliminary data.</text>
</comment>
<keyword evidence="1" id="KW-0808">Transferase</keyword>
<organism evidence="11 12">
    <name type="scientific">Quillaja saponaria</name>
    <name type="common">Soap bark tree</name>
    <dbReference type="NCBI Taxonomy" id="32244"/>
    <lineage>
        <taxon>Eukaryota</taxon>
        <taxon>Viridiplantae</taxon>
        <taxon>Streptophyta</taxon>
        <taxon>Embryophyta</taxon>
        <taxon>Tracheophyta</taxon>
        <taxon>Spermatophyta</taxon>
        <taxon>Magnoliopsida</taxon>
        <taxon>eudicotyledons</taxon>
        <taxon>Gunneridae</taxon>
        <taxon>Pentapetalae</taxon>
        <taxon>rosids</taxon>
        <taxon>fabids</taxon>
        <taxon>Fabales</taxon>
        <taxon>Quillajaceae</taxon>
        <taxon>Quillaja</taxon>
    </lineage>
</organism>
<proteinExistence type="predicted"/>
<gene>
    <name evidence="11" type="ORF">O6P43_003894</name>
</gene>
<dbReference type="InterPro" id="IPR020568">
    <property type="entry name" value="Ribosomal_Su5_D2-typ_SF"/>
</dbReference>
<evidence type="ECO:0000256" key="7">
    <source>
        <dbReference type="ARBA" id="ARBA00023277"/>
    </source>
</evidence>
<dbReference type="PIRSF" id="PIRSF000530">
    <property type="entry name" value="Galactokinase"/>
    <property type="match status" value="1"/>
</dbReference>
<dbReference type="PANTHER" id="PTHR10457:SF6">
    <property type="entry name" value="GALACTURONOKINASE"/>
    <property type="match status" value="1"/>
</dbReference>
<keyword evidence="12" id="KW-1185">Reference proteome</keyword>
<keyword evidence="6" id="KW-0460">Magnesium</keyword>
<keyword evidence="4" id="KW-0418">Kinase</keyword>
<dbReference type="PANTHER" id="PTHR10457">
    <property type="entry name" value="MEVALONATE KINASE/GALACTOKINASE"/>
    <property type="match status" value="1"/>
</dbReference>
<dbReference type="Proteomes" id="UP001163823">
    <property type="component" value="Chromosome 3"/>
</dbReference>
<dbReference type="Pfam" id="PF00288">
    <property type="entry name" value="GHMP_kinases_N"/>
    <property type="match status" value="1"/>
</dbReference>
<dbReference type="Pfam" id="PF08544">
    <property type="entry name" value="GHMP_kinases_C"/>
    <property type="match status" value="1"/>
</dbReference>
<dbReference type="InterPro" id="IPR014721">
    <property type="entry name" value="Ribsml_uS5_D2-typ_fold_subgr"/>
</dbReference>